<protein>
    <recommendedName>
        <fullName evidence="4">Secreted protein</fullName>
    </recommendedName>
</protein>
<gene>
    <name evidence="2" type="ORF">HF999_03655</name>
</gene>
<evidence type="ECO:0000313" key="2">
    <source>
        <dbReference type="EMBL" id="NKY17472.1"/>
    </source>
</evidence>
<dbReference type="RefSeq" id="WP_168544561.1">
    <property type="nucleotide sequence ID" value="NZ_BAAAKS010000002.1"/>
</dbReference>
<keyword evidence="1" id="KW-0732">Signal</keyword>
<dbReference type="Proteomes" id="UP000582646">
    <property type="component" value="Unassembled WGS sequence"/>
</dbReference>
<feature type="chain" id="PRO_5032624505" description="Secreted protein" evidence="1">
    <location>
        <begin position="28"/>
        <end position="67"/>
    </location>
</feature>
<proteinExistence type="predicted"/>
<comment type="caution">
    <text evidence="2">The sequence shown here is derived from an EMBL/GenBank/DDBJ whole genome shotgun (WGS) entry which is preliminary data.</text>
</comment>
<dbReference type="AlphaFoldDB" id="A0A846WZL8"/>
<sequence length="67" mass="7325">MKNLALTTLTALLIASGSVAASGTANADVGWIGPFSSSWTCEQNAWSWGWQATCERGDDGWYWWSPR</sequence>
<evidence type="ECO:0000313" key="3">
    <source>
        <dbReference type="Proteomes" id="UP000582646"/>
    </source>
</evidence>
<accession>A0A846WZL8</accession>
<feature type="signal peptide" evidence="1">
    <location>
        <begin position="1"/>
        <end position="27"/>
    </location>
</feature>
<dbReference type="EMBL" id="JAAXOQ010000003">
    <property type="protein sequence ID" value="NKY17472.1"/>
    <property type="molecule type" value="Genomic_DNA"/>
</dbReference>
<evidence type="ECO:0008006" key="4">
    <source>
        <dbReference type="Google" id="ProtNLM"/>
    </source>
</evidence>
<keyword evidence="3" id="KW-1185">Reference proteome</keyword>
<name>A0A846WZL8_9ACTN</name>
<organism evidence="2 3">
    <name type="scientific">Tsukamurella spumae</name>
    <dbReference type="NCBI Taxonomy" id="44753"/>
    <lineage>
        <taxon>Bacteria</taxon>
        <taxon>Bacillati</taxon>
        <taxon>Actinomycetota</taxon>
        <taxon>Actinomycetes</taxon>
        <taxon>Mycobacteriales</taxon>
        <taxon>Tsukamurellaceae</taxon>
        <taxon>Tsukamurella</taxon>
    </lineage>
</organism>
<reference evidence="2 3" key="1">
    <citation type="submission" date="2020-04" db="EMBL/GenBank/DDBJ databases">
        <title>MicrobeNet Type strains.</title>
        <authorList>
            <person name="Nicholson A.C."/>
        </authorList>
    </citation>
    <scope>NUCLEOTIDE SEQUENCE [LARGE SCALE GENOMIC DNA]</scope>
    <source>
        <strain evidence="2 3">DSM 44113</strain>
    </source>
</reference>
<evidence type="ECO:0000256" key="1">
    <source>
        <dbReference type="SAM" id="SignalP"/>
    </source>
</evidence>